<evidence type="ECO:0000313" key="3">
    <source>
        <dbReference type="Proteomes" id="UP000236753"/>
    </source>
</evidence>
<feature type="transmembrane region" description="Helical" evidence="1">
    <location>
        <begin position="629"/>
        <end position="646"/>
    </location>
</feature>
<keyword evidence="1" id="KW-0472">Membrane</keyword>
<name>A0A1H5XAK0_9PROT</name>
<gene>
    <name evidence="2" type="ORF">SAMN05216334_12535</name>
</gene>
<organism evidence="2 3">
    <name type="scientific">Nitrosomonas ureae</name>
    <dbReference type="NCBI Taxonomy" id="44577"/>
    <lineage>
        <taxon>Bacteria</taxon>
        <taxon>Pseudomonadati</taxon>
        <taxon>Pseudomonadota</taxon>
        <taxon>Betaproteobacteria</taxon>
        <taxon>Nitrosomonadales</taxon>
        <taxon>Nitrosomonadaceae</taxon>
        <taxon>Nitrosomonas</taxon>
    </lineage>
</organism>
<feature type="transmembrane region" description="Helical" evidence="1">
    <location>
        <begin position="604"/>
        <end position="623"/>
    </location>
</feature>
<proteinExistence type="predicted"/>
<dbReference type="OrthoDB" id="9816502at2"/>
<keyword evidence="1" id="KW-0812">Transmembrane</keyword>
<evidence type="ECO:0000256" key="1">
    <source>
        <dbReference type="SAM" id="Phobius"/>
    </source>
</evidence>
<dbReference type="RefSeq" id="WP_103967261.1">
    <property type="nucleotide sequence ID" value="NZ_FNUX01000025.1"/>
</dbReference>
<dbReference type="AlphaFoldDB" id="A0A1H5XAK0"/>
<sequence>MAKPIGTYSFLPYLRTGLANKIQQLDQDPVKLRASFQLKLNVEGTPVAGGAVLTQEIDRAVQLYGPGDIVGIDSRTTFKTEPLNWITNFEPNYLPYIDFYDEDFAWRYTPNRPDDAKHRLRPWLALVVLEESEFSDGTNIKDRPLPFIQVVNAAASFPPPEQLWAWAHVHVNQDLAASDAEILSTDMNVVLPKLNNVLHENQDHAYCRIVCPRKLKANAAYHAFLIPSYESGRQAGLGLEANPDFASQYAWGQKADQGEFPYYHRWYFRTGTVGDFEYLVRLLKAKPADEHIGRRDIDVQQPGWNIPGIDPDGELAGILKLGGALRVPLEVIKDPVEFNKYENWAKDGYPQPIQKGIARFLNAADDYQKPGVNPEIIPDPGNAVDPDPLITPPLYGRWHAAVDRLLTNAAGNDLPNNRNWIHELNLDPRFRVPAGFGTKIIQNKQEDYMNAAWQQVGDVLKANRFIRFAQLSSETSWQWHTLQFQPLLSKQPDKLMLLSAPVQKRIMVQNATAFHQIKTSVVPPVAVSAQMRKVLRPRSRLISKLPFAARGIEPSALFGRLNRQEVMPAPPKVIPAGIGTEQVLAEQVQPVPRPKWLADLLGRYPWLATVTLVLAVSLALLAILFAPAIGLSLLIFALAGGLFYLYRTMRDILRQLAEPQIFTDQGQTPAAVDVAPKSPDFQLAEPGDTFHPRAGNVDSQTAINFKAALKDMYTADLAARQAAFEAPKQVLDMSMLTATLVANLHPYRTIPRLVLDRILLPERFRIKFVPELFDEVMNYPEFDIPMYKPLADLSTEYFLPNINLIEQNSITLLEPNSKFIEAYMVGLNHEMSRELLWREYPTDQRGSYFRQFWDVSAYLPQTGENLSALKEKLKDIPELHHWPLTSETSALGKQMRAKGEDVVLVIRGELLKKYPTAVIYAHKAKWQTKKPDGSGGIDNTKERLLVDIPAGQEDNPPRDILKTPLYSAKVEPDIYFFGFDLKSEEAKGSDGTQPGDETKPGWYFVIKERPGEPRFGLDIGGPTKDTERHTWSDLTWEDAAPGLADGDFLSITNATATIRLTEPTDTLQAEFVGELEQYKEDNVIAWSKDADAADLAYILYQVPVMVAVHASEMLK</sequence>
<accession>A0A1H5XAK0</accession>
<keyword evidence="1" id="KW-1133">Transmembrane helix</keyword>
<dbReference type="EMBL" id="FNUX01000025">
    <property type="protein sequence ID" value="SEG08673.1"/>
    <property type="molecule type" value="Genomic_DNA"/>
</dbReference>
<protein>
    <submittedName>
        <fullName evidence="2">Uncharacterized protein</fullName>
    </submittedName>
</protein>
<reference evidence="2 3" key="1">
    <citation type="submission" date="2016-10" db="EMBL/GenBank/DDBJ databases">
        <authorList>
            <person name="de Groot N.N."/>
        </authorList>
    </citation>
    <scope>NUCLEOTIDE SEQUENCE [LARGE SCALE GENOMIC DNA]</scope>
    <source>
        <strain evidence="2 3">Nm13</strain>
    </source>
</reference>
<evidence type="ECO:0000313" key="2">
    <source>
        <dbReference type="EMBL" id="SEG08673.1"/>
    </source>
</evidence>
<dbReference type="Proteomes" id="UP000236753">
    <property type="component" value="Unassembled WGS sequence"/>
</dbReference>